<feature type="transmembrane region" description="Helical" evidence="2">
    <location>
        <begin position="4207"/>
        <end position="4237"/>
    </location>
</feature>
<feature type="domain" description="IPT/TIG" evidence="4">
    <location>
        <begin position="1742"/>
        <end position="1836"/>
    </location>
</feature>
<feature type="domain" description="IPT/TIG" evidence="4">
    <location>
        <begin position="129"/>
        <end position="213"/>
    </location>
</feature>
<dbReference type="SUPFAM" id="SSF81296">
    <property type="entry name" value="E set domains"/>
    <property type="match status" value="25"/>
</dbReference>
<evidence type="ECO:0000256" key="3">
    <source>
        <dbReference type="SAM" id="SignalP"/>
    </source>
</evidence>
<feature type="domain" description="IPT/TIG" evidence="4">
    <location>
        <begin position="299"/>
        <end position="386"/>
    </location>
</feature>
<feature type="domain" description="IPT/TIG" evidence="4">
    <location>
        <begin position="2498"/>
        <end position="2585"/>
    </location>
</feature>
<feature type="domain" description="IPT/TIG" evidence="4">
    <location>
        <begin position="829"/>
        <end position="914"/>
    </location>
</feature>
<evidence type="ECO:0000259" key="4">
    <source>
        <dbReference type="SMART" id="SM00429"/>
    </source>
</evidence>
<dbReference type="InterPro" id="IPR052387">
    <property type="entry name" value="Fibrocystin"/>
</dbReference>
<feature type="transmembrane region" description="Helical" evidence="2">
    <location>
        <begin position="4283"/>
        <end position="4302"/>
    </location>
</feature>
<feature type="domain" description="IPT/TIG" evidence="4">
    <location>
        <begin position="2313"/>
        <end position="2402"/>
    </location>
</feature>
<organism evidence="5 6">
    <name type="scientific">Discostella pseudostelligera</name>
    <dbReference type="NCBI Taxonomy" id="259834"/>
    <lineage>
        <taxon>Eukaryota</taxon>
        <taxon>Sar</taxon>
        <taxon>Stramenopiles</taxon>
        <taxon>Ochrophyta</taxon>
        <taxon>Bacillariophyta</taxon>
        <taxon>Coscinodiscophyceae</taxon>
        <taxon>Thalassiosirophycidae</taxon>
        <taxon>Stephanodiscales</taxon>
        <taxon>Stephanodiscaceae</taxon>
        <taxon>Discostella</taxon>
    </lineage>
</organism>
<feature type="transmembrane region" description="Helical" evidence="2">
    <location>
        <begin position="4349"/>
        <end position="4370"/>
    </location>
</feature>
<evidence type="ECO:0000313" key="6">
    <source>
        <dbReference type="Proteomes" id="UP001530293"/>
    </source>
</evidence>
<feature type="transmembrane region" description="Helical" evidence="2">
    <location>
        <begin position="4600"/>
        <end position="4621"/>
    </location>
</feature>
<protein>
    <recommendedName>
        <fullName evidence="4">IPT/TIG domain-containing protein</fullName>
    </recommendedName>
</protein>
<feature type="transmembrane region" description="Helical" evidence="2">
    <location>
        <begin position="4403"/>
        <end position="4420"/>
    </location>
</feature>
<dbReference type="SMART" id="SM01411">
    <property type="entry name" value="Ephrin_rec_like"/>
    <property type="match status" value="5"/>
</dbReference>
<feature type="domain" description="IPT/TIG" evidence="4">
    <location>
        <begin position="1566"/>
        <end position="1648"/>
    </location>
</feature>
<feature type="domain" description="IPT/TIG" evidence="4">
    <location>
        <begin position="1031"/>
        <end position="1117"/>
    </location>
</feature>
<accession>A0ABD3N8T1</accession>
<feature type="transmembrane region" description="Helical" evidence="2">
    <location>
        <begin position="4488"/>
        <end position="4504"/>
    </location>
</feature>
<keyword evidence="2" id="KW-0472">Membrane</keyword>
<dbReference type="CDD" id="cd00603">
    <property type="entry name" value="IPT_PCSR"/>
    <property type="match status" value="1"/>
</dbReference>
<evidence type="ECO:0000256" key="2">
    <source>
        <dbReference type="SAM" id="Phobius"/>
    </source>
</evidence>
<name>A0ABD3N8T1_9STRA</name>
<dbReference type="InterPro" id="IPR013783">
    <property type="entry name" value="Ig-like_fold"/>
</dbReference>
<feature type="domain" description="IPT/TIG" evidence="4">
    <location>
        <begin position="1119"/>
        <end position="1208"/>
    </location>
</feature>
<feature type="domain" description="IPT/TIG" evidence="4">
    <location>
        <begin position="388"/>
        <end position="474"/>
    </location>
</feature>
<feature type="domain" description="IPT/TIG" evidence="4">
    <location>
        <begin position="931"/>
        <end position="1029"/>
    </location>
</feature>
<comment type="caution">
    <text evidence="5">The sequence shown here is derived from an EMBL/GenBank/DDBJ whole genome shotgun (WGS) entry which is preliminary data.</text>
</comment>
<feature type="domain" description="IPT/TIG" evidence="4">
    <location>
        <begin position="476"/>
        <end position="563"/>
    </location>
</feature>
<keyword evidence="1 3" id="KW-0732">Signal</keyword>
<dbReference type="Proteomes" id="UP001530293">
    <property type="component" value="Unassembled WGS sequence"/>
</dbReference>
<evidence type="ECO:0000313" key="5">
    <source>
        <dbReference type="EMBL" id="KAL3771758.1"/>
    </source>
</evidence>
<feature type="domain" description="IPT/TIG" evidence="4">
    <location>
        <begin position="2404"/>
        <end position="2496"/>
    </location>
</feature>
<sequence length="4922" mass="540637">MIDWSLRIWGAAIYLSGAILSARASHNSFVITSISPESGPTSGGTEIILTGSGDIGGNELACVFEGSEGADNETDVLSWAQSVARWISPTDIVCTAPKWDFIPSSNVTLSLEVNGAPVAVAPSSFHYYEAPVESISPTFGHVTGGTRVTFRMKESVLTDVSHCVFGDRVVPVIVDQSNLVCVSPPMSRIGQVYVGVSVDGEHFSMSLVQFEYSLPAVFWGMHPSSGSESGGTVVTFTGVNFANSSTVACFFGNIEVAGRWISNERLTCETSAMKPGNYNVLATLNGVDTHHTNQTFIVHPRITALISSPSFGIVGGGTSIHVYGTNYRPEEVMKCRFGVVSVDATYVGPNMIECRSPKWEAAESVELTIVSGISDAAVVHSGFEFYHPFQVLSIHPSNGLVRGGTEVTVKGKHFSQSHGLVNCLFGDTAVKAVVEADSVIRCSAPPVSIGGDVEFALSYGSDRFELPLQRFQYEYDIRLDSVSPRTVLSGTNKLITVFGSIFKNSTEISCMIAENKLPMEAIFVSESEVLCRVPRMLNPGTYSLRVSNNEQDYSEAALQFNVIDPVLIKSLSPLHGSPNMTHIVSLHGTQFHDLDNVTCLVDDHFIVPSHFINNTLMQCSLPLNVADRGTVSITLLLDGEAMSTGPQLLFTFINLSVNSISPTCGHVTGGTRVTFRMEESVETVVSHCVFGGRAVPVIVDQSNLVCVSPPASRIGPVYVGVSVDGEHFSMSLVQFEYTLPAVFLGMHPSSGPETGGTVVTFTGVNFANSSTVACFFGNIEVAGRWISNERLSCETSAMKPGNYKVRVTFNGIDTIRTPWRFTSQNTIDILYAIPSNGSFGGGTEVSIIGKSFTSTEFLACKFGNLGSSKATFITSTEIKCISPPFSSSEHVDVDIQISLNGVDFSAATARFRFTPDERWSNFTASSLLYSYTSIMNVSPQYVFADGGDIISLFGHNLNITDEVWCRFTLPSHNDGSNYYEIVQGSKIRESSVDCQVPTYPLASMEMEAFVEVSTNGQDYASSRLSFNYAQKPKILGFYPTLGSVNGGTVVTVSGTDFIRESKLWCVFGHSESPALWISHNEIACTTPSVEYPVNDTLSLHFEGNTRLSEVSSSFAYHQELSLVGAFPMRGFVSGGTIVTVQGKVFLDVPTLTCYFGNRAVAAKIVSINSIECQTPSVNKSQEVELKVSLNGVDVSALPATSERTFVFDNEVDLFRTIPSIVLVPSDPTSYLTVIGSSFINTTSTLCQFGRNQSTVAQFVSATVIRCGLPTEIEVMESEVGISFNGVDFSTKTTSVLFTKPALILSIVPERIHEGQEVEILVRGENFIYSPDLQCRFGRVGHLWSPARWMDQSTLKCLTPILNASHDGFEYVGISINGGHDRERKTFPLQVTPRAQFHYMHPALGYVDGGTKVVITFGNANYFSNLVCQFEGEEVSGLTLSANSVVCKSPSYRPKELTLKLISGKEVLASGAFEYILPPIATELDPSTGTLEGGTTVRISGSGFLGVTHCRFRFDDDIKIVRASVESDSTLSCDSPASDNEIDASVEVTHNGQDFIRTGRVFKYRAPPRLLGLTPTYGSDLGGKNVYITGEHFADISTKCSFGSSLVDAIYISQMLLQCVAPELEIGFFPVSITWNGVDFMTNETLIYESIQLPQINSIVPRVGTVNGGTIVSLESTALHEHKTLACHFGGQTVPASYQSSNSALCVAPRVDAIGDVEVSFSVGGEHLFVDALNPIVYSYVSDPEVTLISPKFGSTTGGAEVSLSVKNFGPFKSSYISCSFGEESRFADAVRVNDDLVVCRSPPHSGVTMMHHAPISLRISDRLNELVVKSPTFTYLEPPLVTNVEPPYGSIHGGTVVRVAGLNFPLMSGLQCLFGEDIIVDAEFVDEREVICVLPEWSGGSRKVDVHIGTRDGPRISHASHAVFEYLDHPSIESIRPRYVDIKGGTRVALLGNALSWPNAPKYLSCRFGNSSMVPVESSSKNEVVCASPPGTGTGPISLYATFGHLWLASSDESYVYTHPIELDTLLPDSGPSSGGTAVTISARGLHLLPKKSLTCHFGDEFVPATFDEEESALKCTSPSVEDSSFTKAVLVNLGINGSRTIDSVGRVFTFYRPLSIIWASPTFGFIDGGEDVSIHGYGFRNSEGLGCKFGDAVSPKAVWLSDTVMICTSPLARTNMTKAGVPVQITNNGVDYTDWKGAPKYMFTYRPDASLVEPDIVNWSESTNITIKGKNLIHVSACWFGIINKTYTAFNVTNNSVQCEAPSAEQLPITLLPLLSRSSIPIFLYLKNGILATGLDIKYDGPSPRSRVQPNQPDVVSIIPTFGSSQGGDWIRIQGKGFLNTEELACRFGGTVVEPVNFLSASEIQCRTPTHVPGPVLFDVVNRRVARAGDDRVSGIKFTFLLDLSIIGIVPSSGSINGGTEVHLFGSFPSLSIDGAKLSIVCKFGMYGLVTGEFLSQNEIRCLSSPSALPGNVEVSVSLDSGQNFAKSTSWFAYVFESEIQSLNPNYGYSKGGTSVVLVGRNFMNTTGLKCLFGETSVDAIFQSTHRVSCVSPPYNRSMNVKVAVVKLVSEGRIGSSWKHFEYADPPRIDSINPLIGQSGEGGGTVTVIGSGFRPMMHLLCVFGKLNVRSTVVDDTMMLCDIPRHPSGVVDFRIIDQNAPADQLSSAGNESSSFRFIPKSSIYSVNKNLDAAYPGSLLLTEGTNFDVSRSMDCRFGTATAAGFVVADSLILCPNLIDDWVHEEVLFSVGMQAYIHSAESYIIEEPRRLPNVPNGTEMDRNFTLCEPGTFKPQSGQGRCLPCPIGFMCPSFGLSTPMVCPAGWICDRLALVLPSSKCISGHYCKEGTKSQYPISLSTTDAWYLEEDSGILMAVLTNNIWGYMPRKLPATGARRIFHPPIGNVISEQPIPCPVGYFCREGVSSAEYREGDYTTPQPCSDGFFCSIGSTKPVGTGACPTGYYCPTQVLAIPCEPGHYCPGTGNVYPLPCFPGSYSSTSGQSSCKMCEIGFQCPGFNRTFAEPCQAGWVCDEEGLSVPYKLCPSGFICEEGTTTDDPNYGVGIMPKPCPAGSFCLEGVAHNSTSGWLPSFEMGMFAPQPCLEGYFCPENSSTPLGGGRCSPGSYCPNSSPYPVQTPPGSFYGDDGGAIVGSLCLPGKFSPRPGQITCSPCPAGSACLGYGTYNPRICGPGTYRSKADSVQSVKCKSCPEQTYSFDTGLTDISECLPCAEGQVCGLEGMIDLKQSDACSEGSVCGYNTARSTQFLSQCPAGSYCGYATTTFTQYSNDCVSGHFCNRGTTSNLNSKDKCTSSHYCLPGTPEPDPLLSRCPRQTSSQIGAESMLSCIPKLVAICDKKPSIETNPYDRLSYYPNVDQGASTEMLVVAKIFPLDEATSDVVSWMNDTVEVFRACPSYGLLPDKSSTEPGSRDLAVTVIGRNFLNSTALTCRYKICLGSRWVSESGVAITTPGLCHDQESTLSEAMTTSGVYISKTRVSCPFHIFDPVDDFAPINRTDSPSSLTVVCLRNEKGQLFLSQHCSATDLASDECSFEVDAPFLGLRKRVYSLVMPCSEDEIDIGECSHVPTTSSKLNPCLTQQMMVDISNMGRKFSSEGTVIPYTSLHENTYNHLGSSFQVLPTYATYEFIPEGSLRVFEFESSAIDNKRLRSSFGDDRILCNRSSTVEEGWRLGEHGWFESPYMSRFHISLDWRHLPDRLVYDKHFRLAIYVFPSRCVDSKCSGPEHSQIEEVHVPCLQPIDLPVRFSESAFNKHRQVNLTLTSLDDSRFQVEVQVVDGLATPLANLFKKTLSVTVEHPRRANMFHSKRRISPLVSFEEKSVEMPYIFGIRYDEGHSQRVSLPRNLPPRWKMFERGRVLIGINSTDNNAATIIKDKNVSNSKGSYFWDNPHTSGTAAKEQSDLYFETFRGVSQDGPGSYKYQHSSLILPYLPYFSKCNEFDSYIPLWALLESATQCHLPGVSDEFPIDWWRRKMPPLPHEDDIKPIGPMDFAKFYPVADWCERELHCRFEEDLPNPDVTPRWFEAETGTSLFSIIRDPIDYYQYTGRDSTIVGSNDGGGQRFTDSTNVVQMFIPAKVDKSSSLYVAGGCAVGACFPRKVTIDISYHQLDSKSKRIVEVKVVYDKFDKDPSNDRYDLQIKFYALTYEELVVKFAFSRGLFLLLFTQIGVGTVGAAAIYWGIVRLTTNVERPPRLRVFNFLWLSFLPALWGVLLGLVPIIIVTVMVYYLMKGYLIFTPVDDFDGRHWLFPSTTRLHYSDVDIEPEHLQSTRQGRTGLAFVTMGLTSFYWTTQMFVPNISSSEQENARDLVGWKRGNFIFSSVTTSLFLIIIMEWSFSASFGTYIWEAQIFLGVLGIFVGFLVNKQLGDDLLGVPVMTAVGLVQVIVTMSADDFIDFLLSYIVGFGFLIIGRMYRNPLQADVIERVHGMFISLDRLSKVSLNRILGGSYDEGPIKSSEIPPGNNNQAVEPLLGSYASYSGDALSLLYTPFIMIVIMAFRDEVEITKLYGIKEDDMEYYVIFALAIIPFQVFADIFFHNALELLHGWKILEYLEYCNVRFLQREMWWKGLEKNTLDECIEDSLKKIDQMCFSSQYYMLNTIHLNAMLYFILGIEMMTRAKYTVFGDPIVIPLAASIILISVAVKSLLTSIARRFGLWKIKHEKKSWHAMIFDTEVHPNIERTEATLVDSQTTLVEQRITSESFRYKFLSYNRSWILSQLPELITPRVCDSQKPYMINQFARILSELNEDLSSDSDSDDGPKFDTPVVTDFTRTLARTWLEQAGRQLKLNKLVQPLIMQAKGNECQLCLSRSHLRVETLRSMAEIDKLFRDENPTEEVDQVLFKRFWKRHQRYQTVCLSCVQKRQNYTDDDRPCLEEPEYKLTSQKITQSTEIIMLSWYATARRRLKSVDERFEAATS</sequence>
<keyword evidence="2" id="KW-1133">Transmembrane helix</keyword>
<dbReference type="CDD" id="cd00102">
    <property type="entry name" value="IPT"/>
    <property type="match status" value="20"/>
</dbReference>
<keyword evidence="6" id="KW-1185">Reference proteome</keyword>
<feature type="transmembrane region" description="Helical" evidence="2">
    <location>
        <begin position="4633"/>
        <end position="4656"/>
    </location>
</feature>
<dbReference type="PANTHER" id="PTHR46769">
    <property type="entry name" value="POLYCYSTIC KIDNEY AND HEPATIC DISEASE 1 (AUTOSOMAL RECESSIVE)-LIKE 1"/>
    <property type="match status" value="1"/>
</dbReference>
<feature type="domain" description="IPT/TIG" evidence="4">
    <location>
        <begin position="1652"/>
        <end position="1740"/>
    </location>
</feature>
<feature type="transmembrane region" description="Helical" evidence="2">
    <location>
        <begin position="4323"/>
        <end position="4343"/>
    </location>
</feature>
<dbReference type="Gene3D" id="2.10.50.10">
    <property type="entry name" value="Tumor Necrosis Factor Receptor, subunit A, domain 2"/>
    <property type="match status" value="2"/>
</dbReference>
<dbReference type="SMART" id="SM00429">
    <property type="entry name" value="IPT"/>
    <property type="match status" value="24"/>
</dbReference>
<feature type="domain" description="IPT/TIG" evidence="4">
    <location>
        <begin position="654"/>
        <end position="738"/>
    </location>
</feature>
<dbReference type="InterPro" id="IPR014756">
    <property type="entry name" value="Ig_E-set"/>
</dbReference>
<dbReference type="Gene3D" id="2.60.40.10">
    <property type="entry name" value="Immunoglobulins"/>
    <property type="match status" value="28"/>
</dbReference>
<reference evidence="5 6" key="1">
    <citation type="submission" date="2024-10" db="EMBL/GenBank/DDBJ databases">
        <title>Updated reference genomes for cyclostephanoid diatoms.</title>
        <authorList>
            <person name="Roberts W.R."/>
            <person name="Alverson A.J."/>
        </authorList>
    </citation>
    <scope>NUCLEOTIDE SEQUENCE [LARGE SCALE GENOMIC DNA]</scope>
    <source>
        <strain evidence="5 6">AJA232-27</strain>
    </source>
</reference>
<feature type="domain" description="IPT/TIG" evidence="4">
    <location>
        <begin position="2019"/>
        <end position="2112"/>
    </location>
</feature>
<feature type="domain" description="IPT/TIG" evidence="4">
    <location>
        <begin position="1477"/>
        <end position="1564"/>
    </location>
</feature>
<dbReference type="EMBL" id="JALLBG020000021">
    <property type="protein sequence ID" value="KAL3771758.1"/>
    <property type="molecule type" value="Genomic_DNA"/>
</dbReference>
<feature type="domain" description="IPT/TIG" evidence="4">
    <location>
        <begin position="1393"/>
        <end position="1475"/>
    </location>
</feature>
<feature type="domain" description="IPT/TIG" evidence="4">
    <location>
        <begin position="1838"/>
        <end position="1927"/>
    </location>
</feature>
<feature type="domain" description="IPT/TIG" evidence="4">
    <location>
        <begin position="30"/>
        <end position="128"/>
    </location>
</feature>
<feature type="domain" description="IPT/TIG" evidence="4">
    <location>
        <begin position="2114"/>
        <end position="2207"/>
    </location>
</feature>
<feature type="transmembrane region" description="Helical" evidence="2">
    <location>
        <begin position="4524"/>
        <end position="4542"/>
    </location>
</feature>
<feature type="signal peptide" evidence="3">
    <location>
        <begin position="1"/>
        <end position="24"/>
    </location>
</feature>
<feature type="domain" description="IPT/TIG" evidence="4">
    <location>
        <begin position="740"/>
        <end position="824"/>
    </location>
</feature>
<evidence type="ECO:0000256" key="1">
    <source>
        <dbReference type="ARBA" id="ARBA00022729"/>
    </source>
</evidence>
<dbReference type="PANTHER" id="PTHR46769:SF2">
    <property type="entry name" value="FIBROCYSTIN-L ISOFORM 2 PRECURSOR-RELATED"/>
    <property type="match status" value="1"/>
</dbReference>
<feature type="domain" description="IPT/TIG" evidence="4">
    <location>
        <begin position="214"/>
        <end position="297"/>
    </location>
</feature>
<keyword evidence="2" id="KW-0812">Transmembrane</keyword>
<feature type="chain" id="PRO_5044800868" description="IPT/TIG domain-containing protein" evidence="3">
    <location>
        <begin position="25"/>
        <end position="4922"/>
    </location>
</feature>
<dbReference type="Pfam" id="PF01833">
    <property type="entry name" value="TIG"/>
    <property type="match status" value="24"/>
</dbReference>
<feature type="transmembrane region" description="Helical" evidence="2">
    <location>
        <begin position="4377"/>
        <end position="4397"/>
    </location>
</feature>
<feature type="transmembrane region" description="Helical" evidence="2">
    <location>
        <begin position="4167"/>
        <end position="4187"/>
    </location>
</feature>
<dbReference type="InterPro" id="IPR002909">
    <property type="entry name" value="IPT_dom"/>
</dbReference>
<proteinExistence type="predicted"/>
<feature type="domain" description="IPT/TIG" evidence="4">
    <location>
        <begin position="1929"/>
        <end position="2018"/>
    </location>
</feature>
<gene>
    <name evidence="5" type="ORF">ACHAWU_010069</name>
</gene>